<dbReference type="InterPro" id="IPR012677">
    <property type="entry name" value="Nucleotide-bd_a/b_plait_sf"/>
</dbReference>
<dbReference type="PANTHER" id="PTHR12357:SF77">
    <property type="entry name" value="YTH DOMAIN-CONTAINING FAMILY PROTEIN"/>
    <property type="match status" value="1"/>
</dbReference>
<dbReference type="SUPFAM" id="SSF54928">
    <property type="entry name" value="RNA-binding domain, RBD"/>
    <property type="match status" value="1"/>
</dbReference>
<accession>A0A5N5MA35</accession>
<dbReference type="InterPro" id="IPR045168">
    <property type="entry name" value="YTH_prot"/>
</dbReference>
<dbReference type="InterPro" id="IPR007275">
    <property type="entry name" value="YTH_domain"/>
</dbReference>
<feature type="region of interest" description="Disordered" evidence="2">
    <location>
        <begin position="1"/>
        <end position="44"/>
    </location>
</feature>
<evidence type="ECO:0008006" key="7">
    <source>
        <dbReference type="Google" id="ProtNLM"/>
    </source>
</evidence>
<evidence type="ECO:0000259" key="3">
    <source>
        <dbReference type="PROSITE" id="PS50102"/>
    </source>
</evidence>
<dbReference type="InterPro" id="IPR035979">
    <property type="entry name" value="RBD_domain_sf"/>
</dbReference>
<dbReference type="Proteomes" id="UP000326939">
    <property type="component" value="Chromosome 6"/>
</dbReference>
<feature type="region of interest" description="Disordered" evidence="2">
    <location>
        <begin position="1279"/>
        <end position="1298"/>
    </location>
</feature>
<dbReference type="PROSITE" id="PS50882">
    <property type="entry name" value="YTH"/>
    <property type="match status" value="1"/>
</dbReference>
<dbReference type="EMBL" id="VDCV01000006">
    <property type="protein sequence ID" value="KAB5552014.1"/>
    <property type="molecule type" value="Genomic_DNA"/>
</dbReference>
<feature type="domain" description="RRM" evidence="3">
    <location>
        <begin position="1304"/>
        <end position="1381"/>
    </location>
</feature>
<dbReference type="Pfam" id="PF00076">
    <property type="entry name" value="RRM_1"/>
    <property type="match status" value="1"/>
</dbReference>
<dbReference type="SMART" id="SM00360">
    <property type="entry name" value="RRM"/>
    <property type="match status" value="1"/>
</dbReference>
<dbReference type="CDD" id="cd21134">
    <property type="entry name" value="YTH"/>
    <property type="match status" value="1"/>
</dbReference>
<name>A0A5N5MA35_9ROSI</name>
<dbReference type="GO" id="GO:0061157">
    <property type="term" value="P:mRNA destabilization"/>
    <property type="evidence" value="ECO:0007669"/>
    <property type="project" value="TreeGrafter"/>
</dbReference>
<feature type="region of interest" description="Disordered" evidence="2">
    <location>
        <begin position="1136"/>
        <end position="1160"/>
    </location>
</feature>
<evidence type="ECO:0000256" key="1">
    <source>
        <dbReference type="PROSITE-ProRule" id="PRU00176"/>
    </source>
</evidence>
<feature type="compositionally biased region" description="Polar residues" evidence="2">
    <location>
        <begin position="929"/>
        <end position="942"/>
    </location>
</feature>
<dbReference type="CDD" id="cd00590">
    <property type="entry name" value="RRM_SF"/>
    <property type="match status" value="1"/>
</dbReference>
<comment type="caution">
    <text evidence="5">The sequence shown here is derived from an EMBL/GenBank/DDBJ whole genome shotgun (WGS) entry which is preliminary data.</text>
</comment>
<protein>
    <recommendedName>
        <fullName evidence="7">RRM domain-containing protein</fullName>
    </recommendedName>
</protein>
<evidence type="ECO:0000259" key="4">
    <source>
        <dbReference type="PROSITE" id="PS50882"/>
    </source>
</evidence>
<dbReference type="Gene3D" id="3.10.590.10">
    <property type="entry name" value="ph1033 like domains"/>
    <property type="match status" value="2"/>
</dbReference>
<dbReference type="Gene3D" id="3.30.70.330">
    <property type="match status" value="1"/>
</dbReference>
<reference evidence="6" key="1">
    <citation type="journal article" date="2019" name="Gigascience">
        <title>De novo genome assembly of the endangered Acer yangbiense, a plant species with extremely small populations endemic to Yunnan Province, China.</title>
        <authorList>
            <person name="Yang J."/>
            <person name="Wariss H.M."/>
            <person name="Tao L."/>
            <person name="Zhang R."/>
            <person name="Yun Q."/>
            <person name="Hollingsworth P."/>
            <person name="Dao Z."/>
            <person name="Luo G."/>
            <person name="Guo H."/>
            <person name="Ma Y."/>
            <person name="Sun W."/>
        </authorList>
    </citation>
    <scope>NUCLEOTIDE SEQUENCE [LARGE SCALE GENOMIC DNA]</scope>
    <source>
        <strain evidence="6">cv. br00</strain>
    </source>
</reference>
<feature type="region of interest" description="Disordered" evidence="2">
    <location>
        <begin position="1176"/>
        <end position="1213"/>
    </location>
</feature>
<dbReference type="Pfam" id="PF04146">
    <property type="entry name" value="YTH"/>
    <property type="match status" value="2"/>
</dbReference>
<sequence length="1559" mass="172995">MDDHPSSPDYLSPPPGESLTNRDNSSMEQPLSPKDERIVSVNPSPEAAVIKRPQLSATVAPDLTIVPPPAPSPPLQLNVYDYSSHDQAMAAYAGYGNNTGVYDGYSQHLNVADGTHLSPIIYNDNQSHMYHSGYGFNPDTGHGQYSPMAPIMLDGQLYSPQQIPFSPFYHPDVPASGSLGSSELMSLESNGGNPFFGPGSDYWVHYGSFGGGNMSGALGSGSSTSPSAYPQPMGILGPYEHHVAQFLLNSSLSDPLIRSLLNFAWTWFQGSQQRPLLGYGYASSSPVGHYQHGGSYQSSSFAGGSISYAGANDRTRVGLDKGRRRDRDQDSNYSSNDPFGFDRNRGPRASKLKGKNATDQPSSGGKGNSASSGIQLDLYNQLDFVSDYENAKFFIIKSFSEDNVHKSIKYSVWASTPHGNKKIDAAYREAKEKEGNCPVFLLFSSDICNFNEWLNMVAWIYLSYGYERASFSAVFSPGLCLQVNASGQFCGVAEMVGPVDFEKDAEYWQQDRWNGQFPVQWHIVKDVPNSRFRHILLENNDNKPATHSRDSQEVKLEQGIEMLKIFKDHDAPTSILDDFEFYDQRERALKERKAKQQPSLKAGGPGLLADDTINQMSDFLAQSLKLDDVNKETAVREEGASLRPVMEVLPVNNCNNAVELANNSNILVSKAEDSNNHNLSPALKSKEGSGEVSGMLPESILTSWFLVLLGFCYGLLREVNVVNFVRGGEEDADWRSEVKVWDGSVKPIGPLNYENEREGNSEMEHSQTRLNRWHQVFSSCISIPALSSTDTHILDCSISSQSLARSRATRGGKQSGKKEFFLKMVSSRNPRSESEKQQLLSKILRASVSEKLEDLLGDVPELNQEEDNNDAIQDLSEYVTLLVSNGRTKNQAKILLGPFLGDANTAVFVSWLWEFLSKKYMNPNASSDVENATGDGNATGKKQASKSSIIKPSDDSKQLSEGVKCPDDDDLSSESLEEGELPRTHHQSIKEFEVSEIGYGESLKCASSRVEAYSGDLGVGGEESIPRKKVYTRSLRCKKLDVANVAGKRLFTRAAADAILHQRGRVHGNVWDRLGKLPEGGSFANANMKGVEKIKEEVFECYGESTELNQSTHSLHDGRKFCGRLSEYFDIKTGASKDGHKRQFSDISSHQSGVSDSMDEEDAFIKKDRRLFPEEDSGVLSENCVSSGAGTPKSQKMGSASSSNASSSLKLKKMPKERLTGEILESPMTAVSYSTPVTGKLFCKDNNNVTANLNPVHKQLMDMKLRLEQLETEIVKLQSKKVEKKEQSSSKSGSFNHLEGGESRTVVVKNVHIAATREALRSYFAKCGDVDRVIKLTDTVGIKQKAYAFVTFSSKHSADKALELSGKSFFSRIIWVSRHYFCQKDRGAITEVQMRPSYWKVRMFHHYCSHLQWWWLRRLQQEAYKIYTLVTITEYETPRPLEMQSSTQYKLHIFLRSSGCKKQLQSSGVQIMTVRKYVFVEVSSNFTNPNKGQKIQVATRADERSKSTATVLWMPPRGTCQVMPPGTVLLELLHFLSCTEAPFTAKPSKPIFLAQQLFC</sequence>
<gene>
    <name evidence="5" type="ORF">DKX38_009325</name>
</gene>
<dbReference type="GO" id="GO:0003729">
    <property type="term" value="F:mRNA binding"/>
    <property type="evidence" value="ECO:0007669"/>
    <property type="project" value="TreeGrafter"/>
</dbReference>
<feature type="compositionally biased region" description="Low complexity" evidence="2">
    <location>
        <begin position="1193"/>
        <end position="1209"/>
    </location>
</feature>
<evidence type="ECO:0000256" key="2">
    <source>
        <dbReference type="SAM" id="MobiDB-lite"/>
    </source>
</evidence>
<evidence type="ECO:0000313" key="5">
    <source>
        <dbReference type="EMBL" id="KAB5552014.1"/>
    </source>
</evidence>
<dbReference type="GO" id="GO:0005737">
    <property type="term" value="C:cytoplasm"/>
    <property type="evidence" value="ECO:0007669"/>
    <property type="project" value="TreeGrafter"/>
</dbReference>
<proteinExistence type="predicted"/>
<dbReference type="InterPro" id="IPR000504">
    <property type="entry name" value="RRM_dom"/>
</dbReference>
<feature type="compositionally biased region" description="Acidic residues" evidence="2">
    <location>
        <begin position="967"/>
        <end position="979"/>
    </location>
</feature>
<keyword evidence="6" id="KW-1185">Reference proteome</keyword>
<keyword evidence="1" id="KW-0694">RNA-binding</keyword>
<feature type="compositionally biased region" description="Polar residues" evidence="2">
    <location>
        <begin position="1145"/>
        <end position="1155"/>
    </location>
</feature>
<evidence type="ECO:0000313" key="6">
    <source>
        <dbReference type="Proteomes" id="UP000326939"/>
    </source>
</evidence>
<feature type="domain" description="YTH" evidence="4">
    <location>
        <begin position="391"/>
        <end position="566"/>
    </location>
</feature>
<feature type="compositionally biased region" description="Basic and acidic residues" evidence="2">
    <location>
        <begin position="314"/>
        <end position="330"/>
    </location>
</feature>
<feature type="region of interest" description="Disordered" evidence="2">
    <location>
        <begin position="929"/>
        <end position="987"/>
    </location>
</feature>
<feature type="region of interest" description="Disordered" evidence="2">
    <location>
        <begin position="314"/>
        <end position="370"/>
    </location>
</feature>
<dbReference type="PANTHER" id="PTHR12357">
    <property type="entry name" value="YTH YT521-B HOMOLOGY DOMAIN-CONTAINING"/>
    <property type="match status" value="1"/>
</dbReference>
<dbReference type="PROSITE" id="PS50102">
    <property type="entry name" value="RRM"/>
    <property type="match status" value="1"/>
</dbReference>
<feature type="compositionally biased region" description="Polar residues" evidence="2">
    <location>
        <begin position="18"/>
        <end position="29"/>
    </location>
</feature>
<organism evidence="5 6">
    <name type="scientific">Salix brachista</name>
    <dbReference type="NCBI Taxonomy" id="2182728"/>
    <lineage>
        <taxon>Eukaryota</taxon>
        <taxon>Viridiplantae</taxon>
        <taxon>Streptophyta</taxon>
        <taxon>Embryophyta</taxon>
        <taxon>Tracheophyta</taxon>
        <taxon>Spermatophyta</taxon>
        <taxon>Magnoliopsida</taxon>
        <taxon>eudicotyledons</taxon>
        <taxon>Gunneridae</taxon>
        <taxon>Pentapetalae</taxon>
        <taxon>rosids</taxon>
        <taxon>fabids</taxon>
        <taxon>Malpighiales</taxon>
        <taxon>Salicaceae</taxon>
        <taxon>Saliceae</taxon>
        <taxon>Salix</taxon>
    </lineage>
</organism>